<name>A0ABR2ZL51_9AGAR</name>
<proteinExistence type="predicted"/>
<evidence type="ECO:0008006" key="3">
    <source>
        <dbReference type="Google" id="ProtNLM"/>
    </source>
</evidence>
<reference evidence="1 2" key="1">
    <citation type="submission" date="2024-05" db="EMBL/GenBank/DDBJ databases">
        <title>A draft genome resource for the thread blight pathogen Marasmius tenuissimus strain MS-2.</title>
        <authorList>
            <person name="Yulfo-Soto G.E."/>
            <person name="Baruah I.K."/>
            <person name="Amoako-Attah I."/>
            <person name="Bukari Y."/>
            <person name="Meinhardt L.W."/>
            <person name="Bailey B.A."/>
            <person name="Cohen S.P."/>
        </authorList>
    </citation>
    <scope>NUCLEOTIDE SEQUENCE [LARGE SCALE GENOMIC DNA]</scope>
    <source>
        <strain evidence="1 2">MS-2</strain>
    </source>
</reference>
<dbReference type="Proteomes" id="UP001437256">
    <property type="component" value="Unassembled WGS sequence"/>
</dbReference>
<dbReference type="EMBL" id="JBBXMP010000115">
    <property type="protein sequence ID" value="KAL0062083.1"/>
    <property type="molecule type" value="Genomic_DNA"/>
</dbReference>
<keyword evidence="2" id="KW-1185">Reference proteome</keyword>
<protein>
    <recommendedName>
        <fullName evidence="3">BTB domain-containing protein</fullName>
    </recommendedName>
</protein>
<evidence type="ECO:0000313" key="2">
    <source>
        <dbReference type="Proteomes" id="UP001437256"/>
    </source>
</evidence>
<organism evidence="1 2">
    <name type="scientific">Marasmius tenuissimus</name>
    <dbReference type="NCBI Taxonomy" id="585030"/>
    <lineage>
        <taxon>Eukaryota</taxon>
        <taxon>Fungi</taxon>
        <taxon>Dikarya</taxon>
        <taxon>Basidiomycota</taxon>
        <taxon>Agaricomycotina</taxon>
        <taxon>Agaricomycetes</taxon>
        <taxon>Agaricomycetidae</taxon>
        <taxon>Agaricales</taxon>
        <taxon>Marasmiineae</taxon>
        <taxon>Marasmiaceae</taxon>
        <taxon>Marasmius</taxon>
    </lineage>
</organism>
<evidence type="ECO:0000313" key="1">
    <source>
        <dbReference type="EMBL" id="KAL0062083.1"/>
    </source>
</evidence>
<gene>
    <name evidence="1" type="ORF">AAF712_011083</name>
</gene>
<comment type="caution">
    <text evidence="1">The sequence shown here is derived from an EMBL/GenBank/DDBJ whole genome shotgun (WGS) entry which is preliminary data.</text>
</comment>
<sequence>MEHQTASTLASTPQNLPTTCQAIQECSIPVDVVLQSSDGKLLGAHSKNLEWFAGGFPLSGSTTQSKIVPLPESSVTLDYFLKFTHNHPVPDLSALNIDQLLLLAEAADKYCNSFALAACFLQINQTITPSGYYASKRYLKTSRVSTALQLRPSDSRSNTFSSLLGKVMHMNSRCG</sequence>
<accession>A0ABR2ZL51</accession>